<accession>A0A381YTN6</accession>
<gene>
    <name evidence="1" type="ORF">METZ01_LOCUS133183</name>
</gene>
<sequence length="354" mass="35716">MANTGYIGVGPADRDPTVTDDSVTTAKIQNAAVTALKLDTTGTASSSTFLRGDFSWQANAGGDVAGPASSTDNALARYDSTTGKIIQNSTATLSDAGALTASSFVGDVTGNVSGTAATVTGATQSNITALGTIASLVATTADINGGTFDGIVGGTTPAAGTFTTVTGNTSVTTAQVDITAQGDLRLQDTTGGEYVAIQAAGTTTTYTLTMPAAVATTTGQALTSSTGGVGSWTDVGDASLATAQEWTAQQNFNNTALVFDATQDWALAANQVATLTLTANTIFDAPTQMVDGAFYSLIIIQDGTGGWTTSWNGVFKWAAATAPTLTTTAAAKDILVWRSDGVNMYEVGRQLNVS</sequence>
<protein>
    <submittedName>
        <fullName evidence="1">Uncharacterized protein</fullName>
    </submittedName>
</protein>
<dbReference type="AlphaFoldDB" id="A0A381YTN6"/>
<evidence type="ECO:0000313" key="1">
    <source>
        <dbReference type="EMBL" id="SVA80329.1"/>
    </source>
</evidence>
<organism evidence="1">
    <name type="scientific">marine metagenome</name>
    <dbReference type="NCBI Taxonomy" id="408172"/>
    <lineage>
        <taxon>unclassified sequences</taxon>
        <taxon>metagenomes</taxon>
        <taxon>ecological metagenomes</taxon>
    </lineage>
</organism>
<proteinExistence type="predicted"/>
<reference evidence="1" key="1">
    <citation type="submission" date="2018-05" db="EMBL/GenBank/DDBJ databases">
        <authorList>
            <person name="Lanie J.A."/>
            <person name="Ng W.-L."/>
            <person name="Kazmierczak K.M."/>
            <person name="Andrzejewski T.M."/>
            <person name="Davidsen T.M."/>
            <person name="Wayne K.J."/>
            <person name="Tettelin H."/>
            <person name="Glass J.I."/>
            <person name="Rusch D."/>
            <person name="Podicherti R."/>
            <person name="Tsui H.-C.T."/>
            <person name="Winkler M.E."/>
        </authorList>
    </citation>
    <scope>NUCLEOTIDE SEQUENCE</scope>
</reference>
<name>A0A381YTN6_9ZZZZ</name>
<dbReference type="EMBL" id="UINC01019022">
    <property type="protein sequence ID" value="SVA80329.1"/>
    <property type="molecule type" value="Genomic_DNA"/>
</dbReference>